<dbReference type="Proteomes" id="UP000535890">
    <property type="component" value="Unassembled WGS sequence"/>
</dbReference>
<comment type="caution">
    <text evidence="1">The sequence shown here is derived from an EMBL/GenBank/DDBJ whole genome shotgun (WGS) entry which is preliminary data.</text>
</comment>
<dbReference type="RefSeq" id="WP_345194913.1">
    <property type="nucleotide sequence ID" value="NZ_BAABHP010000001.1"/>
</dbReference>
<evidence type="ECO:0000313" key="1">
    <source>
        <dbReference type="EMBL" id="NYD39261.1"/>
    </source>
</evidence>
<sequence>MRLGALTPDRLRGPDFIRLYPDTYVGADTDLEDIRLRVQALHFWSNGRGVVAGPLAALAHGADCPWDDREVILGRRCRNPPDGVTVRVDVLAPGERVVALGAHLTSPVRTAFDLARRTPLVEAVAAVDALAFAKKFTADDLRAVADAHSGVRGIVQVREVLELMNPLAQSLPETRLRLGLLARGVPPAVCQHPVLLLTGRYVHPDLSWPHAKLALEYDGPSHRDITGQNRDAFRDGDLFDVGWTVVRVTSAMVHDPKAFDRLAVRVLRRLAA</sequence>
<protein>
    <recommendedName>
        <fullName evidence="3">DUF559 domain-containing protein</fullName>
    </recommendedName>
</protein>
<dbReference type="AlphaFoldDB" id="A0A7Y9J8M3"/>
<gene>
    <name evidence="1" type="ORF">BJ983_005363</name>
</gene>
<keyword evidence="2" id="KW-1185">Reference proteome</keyword>
<organism evidence="1 2">
    <name type="scientific">Actinomycetospora corticicola</name>
    <dbReference type="NCBI Taxonomy" id="663602"/>
    <lineage>
        <taxon>Bacteria</taxon>
        <taxon>Bacillati</taxon>
        <taxon>Actinomycetota</taxon>
        <taxon>Actinomycetes</taxon>
        <taxon>Pseudonocardiales</taxon>
        <taxon>Pseudonocardiaceae</taxon>
        <taxon>Actinomycetospora</taxon>
    </lineage>
</organism>
<dbReference type="SUPFAM" id="SSF52980">
    <property type="entry name" value="Restriction endonuclease-like"/>
    <property type="match status" value="1"/>
</dbReference>
<accession>A0A7Y9J8M3</accession>
<reference evidence="1 2" key="1">
    <citation type="submission" date="2020-07" db="EMBL/GenBank/DDBJ databases">
        <title>Sequencing the genomes of 1000 actinobacteria strains.</title>
        <authorList>
            <person name="Klenk H.-P."/>
        </authorList>
    </citation>
    <scope>NUCLEOTIDE SEQUENCE [LARGE SCALE GENOMIC DNA]</scope>
    <source>
        <strain evidence="1 2">DSM 45772</strain>
    </source>
</reference>
<name>A0A7Y9J8M3_9PSEU</name>
<evidence type="ECO:0000313" key="2">
    <source>
        <dbReference type="Proteomes" id="UP000535890"/>
    </source>
</evidence>
<dbReference type="EMBL" id="JACCBN010000001">
    <property type="protein sequence ID" value="NYD39261.1"/>
    <property type="molecule type" value="Genomic_DNA"/>
</dbReference>
<dbReference type="InterPro" id="IPR011335">
    <property type="entry name" value="Restrct_endonuc-II-like"/>
</dbReference>
<evidence type="ECO:0008006" key="3">
    <source>
        <dbReference type="Google" id="ProtNLM"/>
    </source>
</evidence>
<proteinExistence type="predicted"/>